<dbReference type="AlphaFoldDB" id="A0AAV4GC17"/>
<name>A0AAV4GC17_9GAST</name>
<comment type="caution">
    <text evidence="1">The sequence shown here is derived from an EMBL/GenBank/DDBJ whole genome shotgun (WGS) entry which is preliminary data.</text>
</comment>
<evidence type="ECO:0000313" key="1">
    <source>
        <dbReference type="EMBL" id="GFR82967.1"/>
    </source>
</evidence>
<dbReference type="EMBL" id="BMAT01008356">
    <property type="protein sequence ID" value="GFR82967.1"/>
    <property type="molecule type" value="Genomic_DNA"/>
</dbReference>
<organism evidence="1 2">
    <name type="scientific">Elysia marginata</name>
    <dbReference type="NCBI Taxonomy" id="1093978"/>
    <lineage>
        <taxon>Eukaryota</taxon>
        <taxon>Metazoa</taxon>
        <taxon>Spiralia</taxon>
        <taxon>Lophotrochozoa</taxon>
        <taxon>Mollusca</taxon>
        <taxon>Gastropoda</taxon>
        <taxon>Heterobranchia</taxon>
        <taxon>Euthyneura</taxon>
        <taxon>Panpulmonata</taxon>
        <taxon>Sacoglossa</taxon>
        <taxon>Placobranchoidea</taxon>
        <taxon>Plakobranchidae</taxon>
        <taxon>Elysia</taxon>
    </lineage>
</organism>
<gene>
    <name evidence="1" type="ORF">ElyMa_004111900</name>
</gene>
<sequence>AAKDQDKDALHNLPLIRNKTKSSIPPVIDNRRRAQHFGHVPNDSIYSLPRRDQIIILRIETGHNKLSHQTHSRLKVGDSSGCPCGTPSNDACANHILHDSVCLTRQGTGCGEADILCVRSCTANHWLWR</sequence>
<dbReference type="Proteomes" id="UP000762676">
    <property type="component" value="Unassembled WGS sequence"/>
</dbReference>
<protein>
    <submittedName>
        <fullName evidence="1">Uncharacterized protein</fullName>
    </submittedName>
</protein>
<accession>A0AAV4GC17</accession>
<proteinExistence type="predicted"/>
<reference evidence="1 2" key="1">
    <citation type="journal article" date="2021" name="Elife">
        <title>Chloroplast acquisition without the gene transfer in kleptoplastic sea slugs, Plakobranchus ocellatus.</title>
        <authorList>
            <person name="Maeda T."/>
            <person name="Takahashi S."/>
            <person name="Yoshida T."/>
            <person name="Shimamura S."/>
            <person name="Takaki Y."/>
            <person name="Nagai Y."/>
            <person name="Toyoda A."/>
            <person name="Suzuki Y."/>
            <person name="Arimoto A."/>
            <person name="Ishii H."/>
            <person name="Satoh N."/>
            <person name="Nishiyama T."/>
            <person name="Hasebe M."/>
            <person name="Maruyama T."/>
            <person name="Minagawa J."/>
            <person name="Obokata J."/>
            <person name="Shigenobu S."/>
        </authorList>
    </citation>
    <scope>NUCLEOTIDE SEQUENCE [LARGE SCALE GENOMIC DNA]</scope>
</reference>
<evidence type="ECO:0000313" key="2">
    <source>
        <dbReference type="Proteomes" id="UP000762676"/>
    </source>
</evidence>
<feature type="non-terminal residue" evidence="1">
    <location>
        <position position="1"/>
    </location>
</feature>
<keyword evidence="2" id="KW-1185">Reference proteome</keyword>